<proteinExistence type="inferred from homology"/>
<name>A0A1C3K3X0_9BURK</name>
<evidence type="ECO:0000256" key="2">
    <source>
        <dbReference type="ARBA" id="ARBA00022801"/>
    </source>
</evidence>
<dbReference type="Pfam" id="PF02113">
    <property type="entry name" value="Peptidase_S13"/>
    <property type="match status" value="1"/>
</dbReference>
<dbReference type="GO" id="GO:0000270">
    <property type="term" value="P:peptidoglycan metabolic process"/>
    <property type="evidence" value="ECO:0007669"/>
    <property type="project" value="TreeGrafter"/>
</dbReference>
<dbReference type="EMBL" id="LT907988">
    <property type="protein sequence ID" value="SOE51292.1"/>
    <property type="molecule type" value="Genomic_DNA"/>
</dbReference>
<feature type="chain" id="PRO_5015062659" evidence="3">
    <location>
        <begin position="20"/>
        <end position="477"/>
    </location>
</feature>
<keyword evidence="4" id="KW-0121">Carboxypeptidase</keyword>
<dbReference type="PANTHER" id="PTHR30023">
    <property type="entry name" value="D-ALANYL-D-ALANINE CARBOXYPEPTIDASE"/>
    <property type="match status" value="1"/>
</dbReference>
<dbReference type="SUPFAM" id="SSF56601">
    <property type="entry name" value="beta-lactamase/transpeptidase-like"/>
    <property type="match status" value="1"/>
</dbReference>
<dbReference type="Proteomes" id="UP000078558">
    <property type="component" value="Chromosome I"/>
</dbReference>
<dbReference type="PRINTS" id="PR00922">
    <property type="entry name" value="DADACBPTASE3"/>
</dbReference>
<dbReference type="STRING" id="1851544.ODI_03025"/>
<keyword evidence="6" id="KW-1185">Reference proteome</keyword>
<dbReference type="GO" id="GO:0009002">
    <property type="term" value="F:serine-type D-Ala-D-Ala carboxypeptidase activity"/>
    <property type="evidence" value="ECO:0007669"/>
    <property type="project" value="UniProtKB-EC"/>
</dbReference>
<evidence type="ECO:0000313" key="6">
    <source>
        <dbReference type="Proteomes" id="UP000078558"/>
    </source>
</evidence>
<reference evidence="4 6" key="1">
    <citation type="submission" date="2016-06" db="EMBL/GenBank/DDBJ databases">
        <authorList>
            <person name="Kjaerup R.B."/>
            <person name="Dalgaard T.S."/>
            <person name="Juul-Madsen H.R."/>
        </authorList>
    </citation>
    <scope>NUCLEOTIDE SEQUENCE [LARGE SCALE GENOMIC DNA]</scope>
    <source>
        <strain evidence="4">Orrdi1</strain>
    </source>
</reference>
<sequence>MFKRSVSGMAIAASALTLAAQPAWSQSSRLPSELASAWQATKLPDSALSLVVQEVGGSELLSINGELPRNPASVMKLVTTWAALAELGPNYVWRTELLTEPGARPNAQGVLPGPLFLRAGGDPMFMLQDMWTLLRELRLRGVRQISDVVIDRSRFGQVEIDPGAFDGAADRPYNASPDALMVGFGASRLIFTPDPAGRRWLPAIDPPLPGLNIEGQVEWSDVRCPGPPVVQTEPIMSAQGISLRVQGKVAGSCGEFSLFRLAMSQTDFATQVMRYLWKELGGTFTGQVRSGAVPLDAVLIASHESPPLAEVIRQINKRSNNVMARTLLLTLGAERGTRPATVPSSGQTLQAVLARQGLSMPELVVDNGSGLSRNALVSANSLAQMLTLAWNSNVMPEYLSSLAITGVDGTVRRRLRNDPAQGMAHVKTGSLRNVRAIAGYVLGASGKRYVVVSLVNDEQAAAVRPFDDALIAWLANR</sequence>
<dbReference type="InterPro" id="IPR012338">
    <property type="entry name" value="Beta-lactam/transpept-like"/>
</dbReference>
<evidence type="ECO:0000256" key="1">
    <source>
        <dbReference type="ARBA" id="ARBA00006096"/>
    </source>
</evidence>
<feature type="signal peptide" evidence="3">
    <location>
        <begin position="1"/>
        <end position="19"/>
    </location>
</feature>
<evidence type="ECO:0000313" key="4">
    <source>
        <dbReference type="EMBL" id="SBT26209.1"/>
    </source>
</evidence>
<protein>
    <submittedName>
        <fullName evidence="4">D-alanyl-D-alanine carboxypeptidase</fullName>
        <ecNumber evidence="4">3.4.16.4</ecNumber>
    </submittedName>
</protein>
<evidence type="ECO:0000256" key="3">
    <source>
        <dbReference type="SAM" id="SignalP"/>
    </source>
</evidence>
<dbReference type="GO" id="GO:0006508">
    <property type="term" value="P:proteolysis"/>
    <property type="evidence" value="ECO:0007669"/>
    <property type="project" value="InterPro"/>
</dbReference>
<dbReference type="EMBL" id="FLRC01000029">
    <property type="protein sequence ID" value="SBT26209.1"/>
    <property type="molecule type" value="Genomic_DNA"/>
</dbReference>
<dbReference type="EC" id="3.4.16.4" evidence="4"/>
<reference evidence="5 6" key="2">
    <citation type="submission" date="2017-08" db="EMBL/GenBank/DDBJ databases">
        <authorList>
            <person name="de Groot N.N."/>
        </authorList>
    </citation>
    <scope>NUCLEOTIDE SEQUENCE [LARGE SCALE GENOMIC DNA]</scope>
    <source>
        <strain evidence="5">Orrdi1</strain>
    </source>
</reference>
<keyword evidence="2 4" id="KW-0378">Hydrolase</keyword>
<keyword evidence="3" id="KW-0732">Signal</keyword>
<dbReference type="Gene3D" id="3.50.80.20">
    <property type="entry name" value="D-Ala-D-Ala carboxypeptidase C, peptidase S13"/>
    <property type="match status" value="1"/>
</dbReference>
<dbReference type="InterPro" id="IPR000667">
    <property type="entry name" value="Peptidase_S13"/>
</dbReference>
<dbReference type="Gene3D" id="3.40.710.10">
    <property type="entry name" value="DD-peptidase/beta-lactamase superfamily"/>
    <property type="match status" value="1"/>
</dbReference>
<dbReference type="PANTHER" id="PTHR30023:SF0">
    <property type="entry name" value="PENICILLIN-SENSITIVE CARBOXYPEPTIDASE A"/>
    <property type="match status" value="1"/>
</dbReference>
<dbReference type="KEGG" id="odi:ODI_R3334"/>
<evidence type="ECO:0000313" key="5">
    <source>
        <dbReference type="EMBL" id="SOE51292.1"/>
    </source>
</evidence>
<organism evidence="4 6">
    <name type="scientific">Orrella dioscoreae</name>
    <dbReference type="NCBI Taxonomy" id="1851544"/>
    <lineage>
        <taxon>Bacteria</taxon>
        <taxon>Pseudomonadati</taxon>
        <taxon>Pseudomonadota</taxon>
        <taxon>Betaproteobacteria</taxon>
        <taxon>Burkholderiales</taxon>
        <taxon>Alcaligenaceae</taxon>
        <taxon>Orrella</taxon>
    </lineage>
</organism>
<comment type="similarity">
    <text evidence="1">Belongs to the peptidase S13 family.</text>
</comment>
<accession>A0A1C3K3X0</accession>
<dbReference type="NCBIfam" id="TIGR00666">
    <property type="entry name" value="PBP4"/>
    <property type="match status" value="1"/>
</dbReference>
<gene>
    <name evidence="4" type="ORF">ODI_03025</name>
    <name evidence="5" type="ORF">ODI_R3334</name>
</gene>
<keyword evidence="4" id="KW-0645">Protease</keyword>
<dbReference type="AlphaFoldDB" id="A0A1C3K3X0"/>